<evidence type="ECO:0000256" key="11">
    <source>
        <dbReference type="ARBA" id="ARBA00023136"/>
    </source>
</evidence>
<sequence>MFWIKALLILALLGGGSLLAWALTDKALHLTSGQEFCGSCHSMKPMQASFLRDPHGGRSTTGIQAECTDCHLPHDSTVNYLWMKARNGAWDVWKEFVLGAEDVDWHAKRARANEFVYDWGCLKCHNNLQQGSELDNAQFVAHKPYFLGTIDKTCIDCHRVGHTDLERNLPSSPLAATDG</sequence>
<dbReference type="AlphaFoldDB" id="A0A1N6TY29"/>
<evidence type="ECO:0000256" key="15">
    <source>
        <dbReference type="SAM" id="SignalP"/>
    </source>
</evidence>
<dbReference type="InterPro" id="IPR038266">
    <property type="entry name" value="NapC/NirT_cytc_sf"/>
</dbReference>
<evidence type="ECO:0000256" key="14">
    <source>
        <dbReference type="PIRSR" id="PIRSR000013-2"/>
    </source>
</evidence>
<dbReference type="STRING" id="49186.SAMN05421647_10692"/>
<protein>
    <recommendedName>
        <fullName evidence="12">Cytochrome c-type protein</fullName>
    </recommendedName>
</protein>
<dbReference type="PIRSF" id="PIRSF000013">
    <property type="entry name" value="4_hem_cytochrm_NapC"/>
    <property type="match status" value="1"/>
</dbReference>
<keyword evidence="8 12" id="KW-0249">Electron transport</keyword>
<comment type="subcellular location">
    <subcellularLocation>
        <location evidence="1">Cell membrane</location>
        <topology evidence="1">Single-pass membrane protein</topology>
    </subcellularLocation>
</comment>
<keyword evidence="3 12" id="KW-0813">Transport</keyword>
<feature type="binding site" description="covalent" evidence="13">
    <location>
        <position position="40"/>
    </location>
    <ligand>
        <name>heme</name>
        <dbReference type="ChEBI" id="CHEBI:30413"/>
        <label>1</label>
    </ligand>
</feature>
<evidence type="ECO:0000256" key="2">
    <source>
        <dbReference type="ARBA" id="ARBA00007395"/>
    </source>
</evidence>
<evidence type="ECO:0000256" key="10">
    <source>
        <dbReference type="ARBA" id="ARBA00023004"/>
    </source>
</evidence>
<feature type="binding site" description="covalent" evidence="13">
    <location>
        <position position="121"/>
    </location>
    <ligand>
        <name>heme</name>
        <dbReference type="ChEBI" id="CHEBI:30413"/>
        <label>3</label>
    </ligand>
</feature>
<dbReference type="PANTHER" id="PTHR30333:SF1">
    <property type="entry name" value="CYTOCHROME C-TYPE PROTEIN NAPC"/>
    <property type="match status" value="1"/>
</dbReference>
<evidence type="ECO:0000256" key="1">
    <source>
        <dbReference type="ARBA" id="ARBA00004162"/>
    </source>
</evidence>
<dbReference type="Proteomes" id="UP000186895">
    <property type="component" value="Unassembled WGS sequence"/>
</dbReference>
<comment type="similarity">
    <text evidence="2">Belongs to the NapC/NirT/NrfH family.</text>
</comment>
<dbReference type="InterPro" id="IPR051174">
    <property type="entry name" value="Cytochrome_c-type_ET"/>
</dbReference>
<feature type="binding site" description="covalent" evidence="13">
    <location>
        <position position="37"/>
    </location>
    <ligand>
        <name>heme</name>
        <dbReference type="ChEBI" id="CHEBI:30413"/>
        <label>1</label>
    </ligand>
</feature>
<keyword evidence="10 12" id="KW-0408">Iron</keyword>
<feature type="chain" id="PRO_5013065831" description="Cytochrome c-type protein" evidence="15">
    <location>
        <begin position="23"/>
        <end position="179"/>
    </location>
</feature>
<keyword evidence="7 12" id="KW-0479">Metal-binding</keyword>
<dbReference type="Gene3D" id="1.10.3820.10">
    <property type="entry name" value="Di-heme elbow motif domain"/>
    <property type="match status" value="1"/>
</dbReference>
<keyword evidence="15" id="KW-0732">Signal</keyword>
<dbReference type="GO" id="GO:0009061">
    <property type="term" value="P:anaerobic respiration"/>
    <property type="evidence" value="ECO:0007669"/>
    <property type="project" value="TreeGrafter"/>
</dbReference>
<dbReference type="GO" id="GO:0005886">
    <property type="term" value="C:plasma membrane"/>
    <property type="evidence" value="ECO:0007669"/>
    <property type="project" value="UniProtKB-SubCell"/>
</dbReference>
<feature type="binding site" description="axial binding residue" evidence="14">
    <location>
        <position position="71"/>
    </location>
    <ligand>
        <name>heme</name>
        <dbReference type="ChEBI" id="CHEBI:30413"/>
        <label>2</label>
    </ligand>
    <ligandPart>
        <name>Fe</name>
        <dbReference type="ChEBI" id="CHEBI:18248"/>
    </ligandPart>
</feature>
<accession>A0A1N6TY29</accession>
<dbReference type="InterPro" id="IPR036280">
    <property type="entry name" value="Multihaem_cyt_sf"/>
</dbReference>
<dbReference type="GO" id="GO:0046872">
    <property type="term" value="F:metal ion binding"/>
    <property type="evidence" value="ECO:0007669"/>
    <property type="project" value="UniProtKB-KW"/>
</dbReference>
<dbReference type="EMBL" id="FTMN01000006">
    <property type="protein sequence ID" value="SIQ58273.1"/>
    <property type="molecule type" value="Genomic_DNA"/>
</dbReference>
<dbReference type="RefSeq" id="WP_076463286.1">
    <property type="nucleotide sequence ID" value="NZ_FTMN01000006.1"/>
</dbReference>
<evidence type="ECO:0000256" key="6">
    <source>
        <dbReference type="ARBA" id="ARBA00022692"/>
    </source>
</evidence>
<feature type="binding site" evidence="13">
    <location>
        <position position="67"/>
    </location>
    <ligand>
        <name>a menaquinol</name>
        <dbReference type="ChEBI" id="CHEBI:18151"/>
    </ligand>
</feature>
<dbReference type="InterPro" id="IPR024717">
    <property type="entry name" value="NapC/NirT/NrfH"/>
</dbReference>
<keyword evidence="9" id="KW-1133">Transmembrane helix</keyword>
<feature type="binding site" description="covalent" evidence="13">
    <location>
        <position position="154"/>
    </location>
    <ligand>
        <name>heme</name>
        <dbReference type="ChEBI" id="CHEBI:30413"/>
        <label>4</label>
    </ligand>
</feature>
<feature type="binding site" evidence="13">
    <location>
        <position position="84"/>
    </location>
    <ligand>
        <name>a menaquinol</name>
        <dbReference type="ChEBI" id="CHEBI:18151"/>
    </ligand>
</feature>
<feature type="binding site" description="axial binding residue" evidence="14">
    <location>
        <position position="91"/>
    </location>
    <ligand>
        <name>heme</name>
        <dbReference type="ChEBI" id="CHEBI:30413"/>
        <label>1</label>
    </ligand>
    <ligandPart>
        <name>Fe</name>
        <dbReference type="ChEBI" id="CHEBI:18248"/>
    </ligandPart>
</feature>
<evidence type="ECO:0000256" key="9">
    <source>
        <dbReference type="ARBA" id="ARBA00022989"/>
    </source>
</evidence>
<dbReference type="SUPFAM" id="SSF48695">
    <property type="entry name" value="Multiheme cytochromes"/>
    <property type="match status" value="1"/>
</dbReference>
<feature type="binding site" description="covalent" evidence="13">
    <location>
        <position position="157"/>
    </location>
    <ligand>
        <name>heme</name>
        <dbReference type="ChEBI" id="CHEBI:30413"/>
        <label>4</label>
    </ligand>
</feature>
<keyword evidence="18" id="KW-1185">Reference proteome</keyword>
<feature type="binding site" evidence="13">
    <location>
        <position position="91"/>
    </location>
    <ligand>
        <name>a menaquinol</name>
        <dbReference type="ChEBI" id="CHEBI:18151"/>
    </ligand>
</feature>
<evidence type="ECO:0000256" key="13">
    <source>
        <dbReference type="PIRSR" id="PIRSR000013-1"/>
    </source>
</evidence>
<feature type="binding site" description="covalent" evidence="13">
    <location>
        <position position="70"/>
    </location>
    <ligand>
        <name>heme</name>
        <dbReference type="ChEBI" id="CHEBI:30413"/>
        <label>2</label>
    </ligand>
</feature>
<dbReference type="InterPro" id="IPR005126">
    <property type="entry name" value="NapC/NirT_cyt_c_N"/>
</dbReference>
<gene>
    <name evidence="17" type="ORF">SAMN05421647_10692</name>
</gene>
<keyword evidence="11" id="KW-0472">Membrane</keyword>
<proteinExistence type="inferred from homology"/>
<feature type="binding site" description="axial binding residue" evidence="14">
    <location>
        <position position="125"/>
    </location>
    <ligand>
        <name>heme</name>
        <dbReference type="ChEBI" id="CHEBI:30413"/>
        <label>3</label>
    </ligand>
    <ligandPart>
        <name>Fe</name>
        <dbReference type="ChEBI" id="CHEBI:18248"/>
    </ligandPart>
</feature>
<dbReference type="Pfam" id="PF03264">
    <property type="entry name" value="Cytochrom_NNT"/>
    <property type="match status" value="1"/>
</dbReference>
<dbReference type="GO" id="GO:0019333">
    <property type="term" value="P:denitrification pathway"/>
    <property type="evidence" value="ECO:0007669"/>
    <property type="project" value="InterPro"/>
</dbReference>
<organism evidence="17 18">
    <name type="scientific">Marinobacterium stanieri</name>
    <dbReference type="NCBI Taxonomy" id="49186"/>
    <lineage>
        <taxon>Bacteria</taxon>
        <taxon>Pseudomonadati</taxon>
        <taxon>Pseudomonadota</taxon>
        <taxon>Gammaproteobacteria</taxon>
        <taxon>Oceanospirillales</taxon>
        <taxon>Oceanospirillaceae</taxon>
        <taxon>Marinobacterium</taxon>
    </lineage>
</organism>
<evidence type="ECO:0000256" key="8">
    <source>
        <dbReference type="ARBA" id="ARBA00022982"/>
    </source>
</evidence>
<dbReference type="PANTHER" id="PTHR30333">
    <property type="entry name" value="CYTOCHROME C-TYPE PROTEIN"/>
    <property type="match status" value="1"/>
</dbReference>
<dbReference type="GO" id="GO:0009055">
    <property type="term" value="F:electron transfer activity"/>
    <property type="evidence" value="ECO:0007669"/>
    <property type="project" value="TreeGrafter"/>
</dbReference>
<evidence type="ECO:0000256" key="12">
    <source>
        <dbReference type="PIRNR" id="PIRNR000013"/>
    </source>
</evidence>
<feature type="domain" description="NapC/NirT cytochrome c N-terminal" evidence="16">
    <location>
        <begin position="8"/>
        <end position="162"/>
    </location>
</feature>
<evidence type="ECO:0000313" key="18">
    <source>
        <dbReference type="Proteomes" id="UP000186895"/>
    </source>
</evidence>
<feature type="binding site" description="covalent" evidence="13">
    <location>
        <position position="124"/>
    </location>
    <ligand>
        <name>heme</name>
        <dbReference type="ChEBI" id="CHEBI:30413"/>
        <label>3</label>
    </ligand>
</feature>
<feature type="binding site" description="axial binding residue" evidence="14">
    <location>
        <position position="158"/>
    </location>
    <ligand>
        <name>heme</name>
        <dbReference type="ChEBI" id="CHEBI:30413"/>
        <label>4</label>
    </ligand>
    <ligandPart>
        <name>Fe</name>
        <dbReference type="ChEBI" id="CHEBI:18248"/>
    </ligandPart>
</feature>
<feature type="binding site" description="axial binding residue" evidence="14">
    <location>
        <position position="43"/>
    </location>
    <ligand>
        <name>heme</name>
        <dbReference type="ChEBI" id="CHEBI:30413"/>
        <label>1</label>
    </ligand>
    <ligandPart>
        <name>Fe</name>
        <dbReference type="ChEBI" id="CHEBI:18248"/>
    </ligandPart>
</feature>
<dbReference type="GO" id="GO:0020037">
    <property type="term" value="F:heme binding"/>
    <property type="evidence" value="ECO:0007669"/>
    <property type="project" value="InterPro"/>
</dbReference>
<reference evidence="17 18" key="1">
    <citation type="submission" date="2017-01" db="EMBL/GenBank/DDBJ databases">
        <authorList>
            <person name="Mah S.A."/>
            <person name="Swanson W.J."/>
            <person name="Moy G.W."/>
            <person name="Vacquier V.D."/>
        </authorList>
    </citation>
    <scope>NUCLEOTIDE SEQUENCE [LARGE SCALE GENOMIC DNA]</scope>
    <source>
        <strain evidence="17 18">DSM 7027</strain>
    </source>
</reference>
<keyword evidence="5 12" id="KW-0349">Heme</keyword>
<keyword evidence="4" id="KW-1003">Cell membrane</keyword>
<name>A0A1N6TY29_9GAMM</name>
<comment type="cofactor">
    <cofactor evidence="13">
        <name>heme</name>
        <dbReference type="ChEBI" id="CHEBI:30413"/>
    </cofactor>
    <text evidence="13">Binds 4 heme groups per subunit.</text>
</comment>
<evidence type="ECO:0000256" key="5">
    <source>
        <dbReference type="ARBA" id="ARBA00022617"/>
    </source>
</evidence>
<dbReference type="eggNOG" id="COG3005">
    <property type="taxonomic scope" value="Bacteria"/>
</dbReference>
<comment type="PTM">
    <text evidence="12">Binds 4 heme groups per subunit.</text>
</comment>
<evidence type="ECO:0000313" key="17">
    <source>
        <dbReference type="EMBL" id="SIQ58273.1"/>
    </source>
</evidence>
<feature type="signal peptide" evidence="15">
    <location>
        <begin position="1"/>
        <end position="22"/>
    </location>
</feature>
<evidence type="ECO:0000259" key="16">
    <source>
        <dbReference type="Pfam" id="PF03264"/>
    </source>
</evidence>
<keyword evidence="6" id="KW-0812">Transmembrane</keyword>
<evidence type="ECO:0000256" key="3">
    <source>
        <dbReference type="ARBA" id="ARBA00022448"/>
    </source>
</evidence>
<evidence type="ECO:0000256" key="4">
    <source>
        <dbReference type="ARBA" id="ARBA00022475"/>
    </source>
</evidence>
<evidence type="ECO:0000256" key="7">
    <source>
        <dbReference type="ARBA" id="ARBA00022723"/>
    </source>
</evidence>